<accession>A0A5E4SDP7</accession>
<feature type="transmembrane region" description="Helical" evidence="1">
    <location>
        <begin position="76"/>
        <end position="94"/>
    </location>
</feature>
<dbReference type="EMBL" id="CABPRZ010000002">
    <property type="protein sequence ID" value="VVD73767.1"/>
    <property type="molecule type" value="Genomic_DNA"/>
</dbReference>
<organism evidence="2 3">
    <name type="scientific">Pandoraea terrae</name>
    <dbReference type="NCBI Taxonomy" id="1537710"/>
    <lineage>
        <taxon>Bacteria</taxon>
        <taxon>Pseudomonadati</taxon>
        <taxon>Pseudomonadota</taxon>
        <taxon>Betaproteobacteria</taxon>
        <taxon>Burkholderiales</taxon>
        <taxon>Burkholderiaceae</taxon>
        <taxon>Pandoraea</taxon>
    </lineage>
</organism>
<keyword evidence="3" id="KW-1185">Reference proteome</keyword>
<feature type="transmembrane region" description="Helical" evidence="1">
    <location>
        <begin position="35"/>
        <end position="56"/>
    </location>
</feature>
<reference evidence="2 3" key="1">
    <citation type="submission" date="2019-08" db="EMBL/GenBank/DDBJ databases">
        <authorList>
            <person name="Peeters C."/>
        </authorList>
    </citation>
    <scope>NUCLEOTIDE SEQUENCE [LARGE SCALE GENOMIC DNA]</scope>
    <source>
        <strain evidence="2 3">LMG 30175</strain>
    </source>
</reference>
<keyword evidence="1" id="KW-1133">Transmembrane helix</keyword>
<dbReference type="Proteomes" id="UP000414233">
    <property type="component" value="Unassembled WGS sequence"/>
</dbReference>
<evidence type="ECO:0000313" key="2">
    <source>
        <dbReference type="EMBL" id="VVD73767.1"/>
    </source>
</evidence>
<name>A0A5E4SDP7_9BURK</name>
<keyword evidence="1" id="KW-0812">Transmembrane</keyword>
<evidence type="ECO:0000256" key="1">
    <source>
        <dbReference type="SAM" id="Phobius"/>
    </source>
</evidence>
<protein>
    <submittedName>
        <fullName evidence="2">Uncharacterized protein</fullName>
    </submittedName>
</protein>
<proteinExistence type="predicted"/>
<gene>
    <name evidence="2" type="ORF">PTE30175_00706</name>
</gene>
<keyword evidence="1" id="KW-0472">Membrane</keyword>
<feature type="transmembrane region" description="Helical" evidence="1">
    <location>
        <begin position="115"/>
        <end position="132"/>
    </location>
</feature>
<dbReference type="AlphaFoldDB" id="A0A5E4SDP7"/>
<evidence type="ECO:0000313" key="3">
    <source>
        <dbReference type="Proteomes" id="UP000414233"/>
    </source>
</evidence>
<sequence>MDFWAFPQVGGLNFFINSQRLPECMTYQEEDTMAVGVTSLWAFFIGLVGALAVLVWSEVSVHGPGRQHMPHDGPPVLLAALGTLFPTAFFVGALTQYARYRNVPRVSVAPARAGMLLHAGLVVFNVVFGIVLPG</sequence>